<evidence type="ECO:0000313" key="1">
    <source>
        <dbReference type="EMBL" id="OWZ05469.1"/>
    </source>
</evidence>
<keyword evidence="2" id="KW-1185">Reference proteome</keyword>
<dbReference type="AlphaFoldDB" id="A0A225VKD0"/>
<proteinExistence type="predicted"/>
<name>A0A225VKD0_9STRA</name>
<protein>
    <submittedName>
        <fullName evidence="1">Uncharacterized protein</fullName>
    </submittedName>
</protein>
<dbReference type="Proteomes" id="UP000198211">
    <property type="component" value="Unassembled WGS sequence"/>
</dbReference>
<evidence type="ECO:0000313" key="2">
    <source>
        <dbReference type="Proteomes" id="UP000198211"/>
    </source>
</evidence>
<comment type="caution">
    <text evidence="1">The sequence shown here is derived from an EMBL/GenBank/DDBJ whole genome shotgun (WGS) entry which is preliminary data.</text>
</comment>
<dbReference type="EMBL" id="NBNE01004413">
    <property type="protein sequence ID" value="OWZ05469.1"/>
    <property type="molecule type" value="Genomic_DNA"/>
</dbReference>
<gene>
    <name evidence="1" type="ORF">PHMEG_00022440</name>
</gene>
<sequence>MWIQQHPDCCSCDILKVAQVYCCVNSIRFYRHVVTKHDVAIMRLRTWWVYDAVIRRTWGSST</sequence>
<accession>A0A225VKD0</accession>
<reference evidence="2" key="1">
    <citation type="submission" date="2017-03" db="EMBL/GenBank/DDBJ databases">
        <title>Phytopthora megakarya and P. palmivora, two closely related causual agents of cacao black pod achieved similar genome size and gene model numbers by different mechanisms.</title>
        <authorList>
            <person name="Ali S."/>
            <person name="Shao J."/>
            <person name="Larry D.J."/>
            <person name="Kronmiller B."/>
            <person name="Shen D."/>
            <person name="Strem M.D."/>
            <person name="Melnick R.L."/>
            <person name="Guiltinan M.J."/>
            <person name="Tyler B.M."/>
            <person name="Meinhardt L.W."/>
            <person name="Bailey B.A."/>
        </authorList>
    </citation>
    <scope>NUCLEOTIDE SEQUENCE [LARGE SCALE GENOMIC DNA]</scope>
    <source>
        <strain evidence="2">zdho120</strain>
    </source>
</reference>
<organism evidence="1 2">
    <name type="scientific">Phytophthora megakarya</name>
    <dbReference type="NCBI Taxonomy" id="4795"/>
    <lineage>
        <taxon>Eukaryota</taxon>
        <taxon>Sar</taxon>
        <taxon>Stramenopiles</taxon>
        <taxon>Oomycota</taxon>
        <taxon>Peronosporomycetes</taxon>
        <taxon>Peronosporales</taxon>
        <taxon>Peronosporaceae</taxon>
        <taxon>Phytophthora</taxon>
    </lineage>
</organism>